<dbReference type="OrthoDB" id="9938748at2"/>
<dbReference type="EMBL" id="LWRY01000097">
    <property type="protein sequence ID" value="OCX72911.1"/>
    <property type="molecule type" value="Genomic_DNA"/>
</dbReference>
<proteinExistence type="predicted"/>
<evidence type="ECO:0000313" key="4">
    <source>
        <dbReference type="Proteomes" id="UP000095008"/>
    </source>
</evidence>
<gene>
    <name evidence="1" type="ORF">A6M23_09000</name>
    <name evidence="2" type="ORF">A6P07_06810</name>
</gene>
<keyword evidence="4" id="KW-1185">Reference proteome</keyword>
<dbReference type="RefSeq" id="WP_024895177.1">
    <property type="nucleotide sequence ID" value="NZ_LWRY01000097.1"/>
</dbReference>
<accession>A0A1C2IDE3</accession>
<evidence type="ECO:0000313" key="3">
    <source>
        <dbReference type="Proteomes" id="UP000094893"/>
    </source>
</evidence>
<dbReference type="Proteomes" id="UP000095008">
    <property type="component" value="Unassembled WGS sequence"/>
</dbReference>
<reference evidence="2 3" key="1">
    <citation type="journal article" date="2016" name="Int. J. Mol. Sci.">
        <title>Comparative genomics of the extreme acidophile Acidithiobacillus thiooxidans reveals intraspecific divergence and niche adaptation.</title>
        <authorList>
            <person name="Zhang X."/>
            <person name="Feng X."/>
            <person name="Tao J."/>
            <person name="Ma L."/>
            <person name="Xiao Y."/>
            <person name="Liang Y."/>
            <person name="Liu X."/>
            <person name="Yin H."/>
        </authorList>
    </citation>
    <scope>NUCLEOTIDE SEQUENCE [LARGE SCALE GENOMIC DNA]</scope>
    <source>
        <strain evidence="2 3">A02</strain>
        <strain evidence="1">DXS-W</strain>
    </source>
</reference>
<dbReference type="AlphaFoldDB" id="A0A1C2IDE3"/>
<comment type="caution">
    <text evidence="2">The sequence shown here is derived from an EMBL/GenBank/DDBJ whole genome shotgun (WGS) entry which is preliminary data.</text>
</comment>
<dbReference type="Proteomes" id="UP000094893">
    <property type="component" value="Unassembled WGS sequence"/>
</dbReference>
<sequence>MRRVSNLAFNQEFPGRSGLKAIPSKHVARIARDPENRFDDQAVGIWMEGQDCVVGWLYRKDKNREAVFHKLASVESIPCQIAVENGKKVVVFWL</sequence>
<evidence type="ECO:0000313" key="1">
    <source>
        <dbReference type="EMBL" id="OCX72911.1"/>
    </source>
</evidence>
<protein>
    <recommendedName>
        <fullName evidence="5">HIRAN domain-containing protein</fullName>
    </recommendedName>
</protein>
<dbReference type="EMBL" id="LWSA01000083">
    <property type="protein sequence ID" value="OCX73983.1"/>
    <property type="molecule type" value="Genomic_DNA"/>
</dbReference>
<organism evidence="2 3">
    <name type="scientific">Acidithiobacillus thiooxidans</name>
    <name type="common">Thiobacillus thiooxidans</name>
    <dbReference type="NCBI Taxonomy" id="930"/>
    <lineage>
        <taxon>Bacteria</taxon>
        <taxon>Pseudomonadati</taxon>
        <taxon>Pseudomonadota</taxon>
        <taxon>Acidithiobacillia</taxon>
        <taxon>Acidithiobacillales</taxon>
        <taxon>Acidithiobacillaceae</taxon>
        <taxon>Acidithiobacillus</taxon>
    </lineage>
</organism>
<name>A0A1C2IDE3_ACITH</name>
<evidence type="ECO:0008006" key="5">
    <source>
        <dbReference type="Google" id="ProtNLM"/>
    </source>
</evidence>
<evidence type="ECO:0000313" key="2">
    <source>
        <dbReference type="EMBL" id="OCX73983.1"/>
    </source>
</evidence>